<dbReference type="InterPro" id="IPR038765">
    <property type="entry name" value="Papain-like_cys_pep_sf"/>
</dbReference>
<evidence type="ECO:0000256" key="1">
    <source>
        <dbReference type="SAM" id="MobiDB-lite"/>
    </source>
</evidence>
<reference evidence="3 4" key="1">
    <citation type="journal article" date="2016" name="Nat. Commun.">
        <title>Extremotolerant tardigrade genome and improved radiotolerance of human cultured cells by tardigrade-unique protein.</title>
        <authorList>
            <person name="Hashimoto T."/>
            <person name="Horikawa D.D."/>
            <person name="Saito Y."/>
            <person name="Kuwahara H."/>
            <person name="Kozuka-Hata H."/>
            <person name="Shin-I T."/>
            <person name="Minakuchi Y."/>
            <person name="Ohishi K."/>
            <person name="Motoyama A."/>
            <person name="Aizu T."/>
            <person name="Enomoto A."/>
            <person name="Kondo K."/>
            <person name="Tanaka S."/>
            <person name="Hara Y."/>
            <person name="Koshikawa S."/>
            <person name="Sagara H."/>
            <person name="Miura T."/>
            <person name="Yokobori S."/>
            <person name="Miyagawa K."/>
            <person name="Suzuki Y."/>
            <person name="Kubo T."/>
            <person name="Oyama M."/>
            <person name="Kohara Y."/>
            <person name="Fujiyama A."/>
            <person name="Arakawa K."/>
            <person name="Katayama T."/>
            <person name="Toyoda A."/>
            <person name="Kunieda T."/>
        </authorList>
    </citation>
    <scope>NUCLEOTIDE SEQUENCE [LARGE SCALE GENOMIC DNA]</scope>
    <source>
        <strain evidence="3 4">YOKOZUNA-1</strain>
    </source>
</reference>
<feature type="compositionally biased region" description="Basic residues" evidence="1">
    <location>
        <begin position="1"/>
        <end position="16"/>
    </location>
</feature>
<comment type="caution">
    <text evidence="3">The sequence shown here is derived from an EMBL/GenBank/DDBJ whole genome shotgun (WGS) entry which is preliminary data.</text>
</comment>
<dbReference type="CDD" id="cd22756">
    <property type="entry name" value="OTU_OTUD3-like"/>
    <property type="match status" value="1"/>
</dbReference>
<evidence type="ECO:0000313" key="4">
    <source>
        <dbReference type="Proteomes" id="UP000186922"/>
    </source>
</evidence>
<dbReference type="Proteomes" id="UP000186922">
    <property type="component" value="Unassembled WGS sequence"/>
</dbReference>
<protein>
    <recommendedName>
        <fullName evidence="2">OTU domain-containing protein</fullName>
    </recommendedName>
</protein>
<evidence type="ECO:0000259" key="2">
    <source>
        <dbReference type="PROSITE" id="PS50802"/>
    </source>
</evidence>
<dbReference type="AlphaFoldDB" id="A0A1D1VL85"/>
<sequence length="410" mass="45331">MAKKKGGGGGKHKGKAQKSSSSTRDKNSSSTDSTPATEPSRRQPARACKKKSKANTGFDYEEYFAAFGLKIRKMMGDGNCLFRAFADQVEGSETNHSFYRTKVVQHVADHKDEYAIFHEQEEEKTFDERLKKLKKNGTFGGQESLVAFARVFKRVVFVHQPDEKITLQLPPCQDVDPSRFKQVHILYTGGNHYDSIRFDEQNEAIKRPANVLLLSDPNKEQIQYVQDTRKLEDIPLTSSSPLSEGPDDDKDSGVDSESLDGSTDPSSRLSEPSENEGSFEKDQSLLPDGEVDSTVTPDLPLIASVEDTSGETKPEEDVSIEKTVFSAALSEPSAVLSSGPAEVTSEAPQEESKAVKNKNNPISPKEKALSKKEKRARKKNEKVQSQIQKPEVLDISVVERGMAAMRMVTV</sequence>
<organism evidence="3 4">
    <name type="scientific">Ramazzottius varieornatus</name>
    <name type="common">Water bear</name>
    <name type="synonym">Tardigrade</name>
    <dbReference type="NCBI Taxonomy" id="947166"/>
    <lineage>
        <taxon>Eukaryota</taxon>
        <taxon>Metazoa</taxon>
        <taxon>Ecdysozoa</taxon>
        <taxon>Tardigrada</taxon>
        <taxon>Eutardigrada</taxon>
        <taxon>Parachela</taxon>
        <taxon>Hypsibioidea</taxon>
        <taxon>Ramazzottiidae</taxon>
        <taxon>Ramazzottius</taxon>
    </lineage>
</organism>
<evidence type="ECO:0000313" key="3">
    <source>
        <dbReference type="EMBL" id="GAV00498.1"/>
    </source>
</evidence>
<dbReference type="SUPFAM" id="SSF54001">
    <property type="entry name" value="Cysteine proteinases"/>
    <property type="match status" value="1"/>
</dbReference>
<dbReference type="PANTHER" id="PTHR12419:SF7">
    <property type="entry name" value="OTU DOMAIN-CONTAINING PROTEIN 3"/>
    <property type="match status" value="1"/>
</dbReference>
<dbReference type="PANTHER" id="PTHR12419">
    <property type="entry name" value="OTU DOMAIN CONTAINING PROTEIN"/>
    <property type="match status" value="1"/>
</dbReference>
<dbReference type="OrthoDB" id="415023at2759"/>
<feature type="region of interest" description="Disordered" evidence="1">
    <location>
        <begin position="227"/>
        <end position="296"/>
    </location>
</feature>
<dbReference type="GO" id="GO:0016579">
    <property type="term" value="P:protein deubiquitination"/>
    <property type="evidence" value="ECO:0007669"/>
    <property type="project" value="TreeGrafter"/>
</dbReference>
<feature type="region of interest" description="Disordered" evidence="1">
    <location>
        <begin position="331"/>
        <end position="390"/>
    </location>
</feature>
<proteinExistence type="predicted"/>
<dbReference type="STRING" id="947166.A0A1D1VL85"/>
<dbReference type="Pfam" id="PF02338">
    <property type="entry name" value="OTU"/>
    <property type="match status" value="1"/>
</dbReference>
<dbReference type="PROSITE" id="PS50802">
    <property type="entry name" value="OTU"/>
    <property type="match status" value="1"/>
</dbReference>
<accession>A0A1D1VL85</accession>
<feature type="compositionally biased region" description="Low complexity" evidence="1">
    <location>
        <begin position="18"/>
        <end position="34"/>
    </location>
</feature>
<keyword evidence="4" id="KW-1185">Reference proteome</keyword>
<dbReference type="EMBL" id="BDGG01000006">
    <property type="protein sequence ID" value="GAV00498.1"/>
    <property type="molecule type" value="Genomic_DNA"/>
</dbReference>
<dbReference type="GO" id="GO:0004843">
    <property type="term" value="F:cysteine-type deubiquitinase activity"/>
    <property type="evidence" value="ECO:0007669"/>
    <property type="project" value="TreeGrafter"/>
</dbReference>
<feature type="region of interest" description="Disordered" evidence="1">
    <location>
        <begin position="1"/>
        <end position="51"/>
    </location>
</feature>
<name>A0A1D1VL85_RAMVA</name>
<feature type="domain" description="OTU" evidence="2">
    <location>
        <begin position="69"/>
        <end position="199"/>
    </location>
</feature>
<feature type="compositionally biased region" description="Polar residues" evidence="1">
    <location>
        <begin position="259"/>
        <end position="276"/>
    </location>
</feature>
<dbReference type="InterPro" id="IPR050704">
    <property type="entry name" value="Peptidase_C85-like"/>
</dbReference>
<dbReference type="Gene3D" id="3.90.70.80">
    <property type="match status" value="1"/>
</dbReference>
<dbReference type="InterPro" id="IPR003323">
    <property type="entry name" value="OTU_dom"/>
</dbReference>
<gene>
    <name evidence="3" type="primary">RvY_11337-1</name>
    <name evidence="3" type="synonym">RvY_11337.1</name>
    <name evidence="3" type="ORF">RvY_11337</name>
</gene>